<dbReference type="InterPro" id="IPR035906">
    <property type="entry name" value="MetI-like_sf"/>
</dbReference>
<evidence type="ECO:0000256" key="4">
    <source>
        <dbReference type="ARBA" id="ARBA00022692"/>
    </source>
</evidence>
<proteinExistence type="inferred from homology"/>
<organism evidence="9 10">
    <name type="scientific">Streptococcus parasanguinis</name>
    <dbReference type="NCBI Taxonomy" id="1318"/>
    <lineage>
        <taxon>Bacteria</taxon>
        <taxon>Bacillati</taxon>
        <taxon>Bacillota</taxon>
        <taxon>Bacilli</taxon>
        <taxon>Lactobacillales</taxon>
        <taxon>Streptococcaceae</taxon>
        <taxon>Streptococcus</taxon>
    </lineage>
</organism>
<sequence>MTRYFIKLLFQMVLILLCVSFLSFLLVYLAKGDPAESILNAQGIPYTKELLEVKRAEMGLNDSFILQYLRWLGNILQGNFGISYRTGAPVWDQLVFYFPNSIYLGIHILLVTLAISLPLSIYAAYHIGSRLDRLIMTVCAFLNAIPSFVIGIFLMLVFSVKLGWFPIQSTANEWGLMLPISTMALTMSTRYIPQLRTAIIDELQSPAVEGARGRGIPEGRILFKDVLYNTLPFLLTLVSLSLGSLLGGVAIIEYLFSWPGIGKMLIAVVVNRDYPLVQGAVLVITLGVLLVNFTTQALITWLNPKARLSQPTHFLLFKREASPKGNGG</sequence>
<dbReference type="GO" id="GO:0005886">
    <property type="term" value="C:plasma membrane"/>
    <property type="evidence" value="ECO:0007669"/>
    <property type="project" value="UniProtKB-SubCell"/>
</dbReference>
<feature type="transmembrane region" description="Helical" evidence="7">
    <location>
        <begin position="276"/>
        <end position="302"/>
    </location>
</feature>
<dbReference type="AlphaFoldDB" id="A0A414CKT8"/>
<dbReference type="InterPro" id="IPR000515">
    <property type="entry name" value="MetI-like"/>
</dbReference>
<dbReference type="Pfam" id="PF00528">
    <property type="entry name" value="BPD_transp_1"/>
    <property type="match status" value="1"/>
</dbReference>
<comment type="subcellular location">
    <subcellularLocation>
        <location evidence="1 7">Cell membrane</location>
        <topology evidence="1 7">Multi-pass membrane protein</topology>
    </subcellularLocation>
</comment>
<gene>
    <name evidence="9" type="ORF">DW820_00460</name>
</gene>
<reference evidence="9 10" key="1">
    <citation type="submission" date="2018-08" db="EMBL/GenBank/DDBJ databases">
        <title>A genome reference for cultivated species of the human gut microbiota.</title>
        <authorList>
            <person name="Zou Y."/>
            <person name="Xue W."/>
            <person name="Luo G."/>
        </authorList>
    </citation>
    <scope>NUCLEOTIDE SEQUENCE [LARGE SCALE GENOMIC DNA]</scope>
    <source>
        <strain evidence="9 10">AM33-3BH</strain>
    </source>
</reference>
<keyword evidence="3" id="KW-1003">Cell membrane</keyword>
<dbReference type="PROSITE" id="PS50928">
    <property type="entry name" value="ABC_TM1"/>
    <property type="match status" value="1"/>
</dbReference>
<keyword evidence="2 7" id="KW-0813">Transport</keyword>
<feature type="transmembrane region" description="Helical" evidence="7">
    <location>
        <begin position="102"/>
        <end position="122"/>
    </location>
</feature>
<dbReference type="Proteomes" id="UP000285773">
    <property type="component" value="Unassembled WGS sequence"/>
</dbReference>
<evidence type="ECO:0000256" key="2">
    <source>
        <dbReference type="ARBA" id="ARBA00022448"/>
    </source>
</evidence>
<comment type="similarity">
    <text evidence="7">Belongs to the binding-protein-dependent transport system permease family.</text>
</comment>
<dbReference type="PANTHER" id="PTHR43163:SF6">
    <property type="entry name" value="DIPEPTIDE TRANSPORT SYSTEM PERMEASE PROTEIN DPPB-RELATED"/>
    <property type="match status" value="1"/>
</dbReference>
<feature type="transmembrane region" description="Helical" evidence="7">
    <location>
        <begin position="12"/>
        <end position="30"/>
    </location>
</feature>
<evidence type="ECO:0000256" key="1">
    <source>
        <dbReference type="ARBA" id="ARBA00004651"/>
    </source>
</evidence>
<keyword evidence="4 7" id="KW-0812">Transmembrane</keyword>
<dbReference type="InterPro" id="IPR045621">
    <property type="entry name" value="BPD_transp_1_N"/>
</dbReference>
<dbReference type="RefSeq" id="WP_118095023.1">
    <property type="nucleotide sequence ID" value="NZ_JAHDAE010000007.1"/>
</dbReference>
<dbReference type="EMBL" id="QSIO01000001">
    <property type="protein sequence ID" value="RHC95646.1"/>
    <property type="molecule type" value="Genomic_DNA"/>
</dbReference>
<evidence type="ECO:0000313" key="9">
    <source>
        <dbReference type="EMBL" id="RHC95646.1"/>
    </source>
</evidence>
<keyword evidence="6 7" id="KW-0472">Membrane</keyword>
<evidence type="ECO:0000259" key="8">
    <source>
        <dbReference type="PROSITE" id="PS50928"/>
    </source>
</evidence>
<comment type="caution">
    <text evidence="9">The sequence shown here is derived from an EMBL/GenBank/DDBJ whole genome shotgun (WGS) entry which is preliminary data.</text>
</comment>
<dbReference type="SUPFAM" id="SSF161098">
    <property type="entry name" value="MetI-like"/>
    <property type="match status" value="1"/>
</dbReference>
<feature type="domain" description="ABC transmembrane type-1" evidence="8">
    <location>
        <begin position="98"/>
        <end position="295"/>
    </location>
</feature>
<keyword evidence="5 7" id="KW-1133">Transmembrane helix</keyword>
<evidence type="ECO:0000256" key="3">
    <source>
        <dbReference type="ARBA" id="ARBA00022475"/>
    </source>
</evidence>
<dbReference type="PANTHER" id="PTHR43163">
    <property type="entry name" value="DIPEPTIDE TRANSPORT SYSTEM PERMEASE PROTEIN DPPB-RELATED"/>
    <property type="match status" value="1"/>
</dbReference>
<dbReference type="Gene3D" id="1.10.3720.10">
    <property type="entry name" value="MetI-like"/>
    <property type="match status" value="1"/>
</dbReference>
<feature type="transmembrane region" description="Helical" evidence="7">
    <location>
        <begin position="233"/>
        <end position="256"/>
    </location>
</feature>
<name>A0A414CKT8_STRPA</name>
<evidence type="ECO:0000313" key="10">
    <source>
        <dbReference type="Proteomes" id="UP000285773"/>
    </source>
</evidence>
<dbReference type="GO" id="GO:0055085">
    <property type="term" value="P:transmembrane transport"/>
    <property type="evidence" value="ECO:0007669"/>
    <property type="project" value="InterPro"/>
</dbReference>
<accession>A0A414CKT8</accession>
<feature type="transmembrane region" description="Helical" evidence="7">
    <location>
        <begin position="134"/>
        <end position="162"/>
    </location>
</feature>
<evidence type="ECO:0000256" key="7">
    <source>
        <dbReference type="RuleBase" id="RU363032"/>
    </source>
</evidence>
<evidence type="ECO:0000256" key="6">
    <source>
        <dbReference type="ARBA" id="ARBA00023136"/>
    </source>
</evidence>
<dbReference type="CDD" id="cd06261">
    <property type="entry name" value="TM_PBP2"/>
    <property type="match status" value="1"/>
</dbReference>
<protein>
    <submittedName>
        <fullName evidence="9">ABC transporter permease</fullName>
    </submittedName>
</protein>
<evidence type="ECO:0000256" key="5">
    <source>
        <dbReference type="ARBA" id="ARBA00022989"/>
    </source>
</evidence>
<dbReference type="Pfam" id="PF19300">
    <property type="entry name" value="BPD_transp_1_N"/>
    <property type="match status" value="1"/>
</dbReference>